<sequence length="276" mass="31189">MKLRQNVRHFAAKQALTMPVVGEKMNEKLVDLHVSVFGDRAEDGAREAREPRMEAFFDCTMATYLAALSDGYPEAEAREITHLQANFDFYNHGWTEMMEFPVDEVEEHYDRYAAFFEAHDITIDDPLGSSEIVRSPTHPRRRRNSTIPSTPTPRRGSPTTCTSRPSTASFGAIGPTRSRRRRTERDRASLGSRRAVGEQVTRVGGRHRRTRRTEPHTRKARRGGRSGHGGPGRVLLLELRGDYSAFRSIRFAHSNPATMPPSRLRSGYWASLAIPA</sequence>
<accession>A0A0P7H113</accession>
<comment type="caution">
    <text evidence="2">The sequence shown here is derived from an EMBL/GenBank/DDBJ whole genome shotgun (WGS) entry which is preliminary data.</text>
</comment>
<dbReference type="Proteomes" id="UP000050535">
    <property type="component" value="Unassembled WGS sequence"/>
</dbReference>
<evidence type="ECO:0000313" key="2">
    <source>
        <dbReference type="EMBL" id="KPN31978.1"/>
    </source>
</evidence>
<evidence type="ECO:0000256" key="1">
    <source>
        <dbReference type="SAM" id="MobiDB-lite"/>
    </source>
</evidence>
<protein>
    <submittedName>
        <fullName evidence="2">Uncharacterized protein</fullName>
    </submittedName>
</protein>
<name>A0A0P7H113_9EURY</name>
<dbReference type="InterPro" id="IPR046147">
    <property type="entry name" value="DUF6149"/>
</dbReference>
<feature type="region of interest" description="Disordered" evidence="1">
    <location>
        <begin position="126"/>
        <end position="233"/>
    </location>
</feature>
<proteinExistence type="predicted"/>
<evidence type="ECO:0000313" key="3">
    <source>
        <dbReference type="Proteomes" id="UP000050535"/>
    </source>
</evidence>
<reference evidence="3" key="1">
    <citation type="submission" date="2013-11" db="EMBL/GenBank/DDBJ databases">
        <authorList>
            <person name="Hoang H.T."/>
            <person name="Killian M.L."/>
            <person name="Madson D.M."/>
            <person name="Arruda P.H.E."/>
            <person name="Sun D."/>
            <person name="Schwartz K.J."/>
            <person name="Yoon K."/>
        </authorList>
    </citation>
    <scope>NUCLEOTIDE SEQUENCE [LARGE SCALE GENOMIC DNA]</scope>
    <source>
        <strain evidence="3">CDK2</strain>
    </source>
</reference>
<dbReference type="AlphaFoldDB" id="A0A0P7H113"/>
<feature type="compositionally biased region" description="Low complexity" evidence="1">
    <location>
        <begin position="145"/>
        <end position="169"/>
    </location>
</feature>
<dbReference type="Pfam" id="PF19646">
    <property type="entry name" value="DUF6149"/>
    <property type="match status" value="1"/>
</dbReference>
<organism evidence="2 3">
    <name type="scientific">Halolamina pelagica</name>
    <dbReference type="NCBI Taxonomy" id="699431"/>
    <lineage>
        <taxon>Archaea</taxon>
        <taxon>Methanobacteriati</taxon>
        <taxon>Methanobacteriota</taxon>
        <taxon>Stenosarchaea group</taxon>
        <taxon>Halobacteria</taxon>
        <taxon>Halobacteriales</taxon>
        <taxon>Haloferacaceae</taxon>
    </lineage>
</organism>
<keyword evidence="3" id="KW-1185">Reference proteome</keyword>
<gene>
    <name evidence="2" type="ORF">SY89_02735</name>
</gene>
<dbReference type="EMBL" id="LGUC01000001">
    <property type="protein sequence ID" value="KPN31978.1"/>
    <property type="molecule type" value="Genomic_DNA"/>
</dbReference>